<evidence type="ECO:0000256" key="6">
    <source>
        <dbReference type="ARBA" id="ARBA00022989"/>
    </source>
</evidence>
<dbReference type="PANTHER" id="PTHR21716:SF53">
    <property type="entry name" value="PERMEASE PERM-RELATED"/>
    <property type="match status" value="1"/>
</dbReference>
<dbReference type="KEGG" id="ccot:CCAX7_43130"/>
<evidence type="ECO:0000256" key="7">
    <source>
        <dbReference type="ARBA" id="ARBA00023136"/>
    </source>
</evidence>
<evidence type="ECO:0000313" key="8">
    <source>
        <dbReference type="EMBL" id="BDI32262.1"/>
    </source>
</evidence>
<organism evidence="8 9">
    <name type="scientific">Capsulimonas corticalis</name>
    <dbReference type="NCBI Taxonomy" id="2219043"/>
    <lineage>
        <taxon>Bacteria</taxon>
        <taxon>Bacillati</taxon>
        <taxon>Armatimonadota</taxon>
        <taxon>Armatimonadia</taxon>
        <taxon>Capsulimonadales</taxon>
        <taxon>Capsulimonadaceae</taxon>
        <taxon>Capsulimonas</taxon>
    </lineage>
</organism>
<sequence>MDKWLRLLVTTSSALTLILLIGIVIWLLGHITHTLLIFSLGALLAYALDPMVEWLRRTGVGRSKRVPSREMSVAVVVCSILLLFGFGCWSLEGHLVTEMRVLHENGPRYHEHLLRLASGVDEKLSAAGVKFSLTGAIAHPPSEIKALGARAGREALPALGHVFGALGESIIVLLIAVYYLIFGSGMRSGFNAMLPEDLRTRVDLWEDDVNRILGSFVRGQLLIALVVGALAAVGCLALGLHLWLLIGLLVTGAALIPVFGPYLGAIPAVLAAAASPTHLHNPVAAVCVILVYFVIINEVGSKILYPKLVGEALGLHAVLVLFVLFAGLELAGVVGVLFAAPLTALTIVSVVHLYRYWQDLPDSSLADAAQRAAKQHSDKRITEKE</sequence>
<evidence type="ECO:0000256" key="3">
    <source>
        <dbReference type="ARBA" id="ARBA00022448"/>
    </source>
</evidence>
<dbReference type="Proteomes" id="UP000287394">
    <property type="component" value="Chromosome"/>
</dbReference>
<reference evidence="8 9" key="1">
    <citation type="journal article" date="2019" name="Int. J. Syst. Evol. Microbiol.">
        <title>Capsulimonas corticalis gen. nov., sp. nov., an aerobic capsulated bacterium, of a novel bacterial order, Capsulimonadales ord. nov., of the class Armatimonadia of the phylum Armatimonadetes.</title>
        <authorList>
            <person name="Li J."/>
            <person name="Kudo C."/>
            <person name="Tonouchi A."/>
        </authorList>
    </citation>
    <scope>NUCLEOTIDE SEQUENCE [LARGE SCALE GENOMIC DNA]</scope>
    <source>
        <strain evidence="8 9">AX-7</strain>
    </source>
</reference>
<keyword evidence="4" id="KW-1003">Cell membrane</keyword>
<dbReference type="AlphaFoldDB" id="A0A402CXM3"/>
<dbReference type="PANTHER" id="PTHR21716">
    <property type="entry name" value="TRANSMEMBRANE PROTEIN"/>
    <property type="match status" value="1"/>
</dbReference>
<accession>A0A402CXM3</accession>
<keyword evidence="7" id="KW-0472">Membrane</keyword>
<keyword evidence="9" id="KW-1185">Reference proteome</keyword>
<dbReference type="OrthoDB" id="9793390at2"/>
<gene>
    <name evidence="8" type="primary">yrrI</name>
    <name evidence="8" type="ORF">CCAX7_43130</name>
</gene>
<dbReference type="GO" id="GO:0055085">
    <property type="term" value="P:transmembrane transport"/>
    <property type="evidence" value="ECO:0007669"/>
    <property type="project" value="TreeGrafter"/>
</dbReference>
<name>A0A402CXM3_9BACT</name>
<dbReference type="RefSeq" id="WP_119322048.1">
    <property type="nucleotide sequence ID" value="NZ_AP025739.1"/>
</dbReference>
<comment type="similarity">
    <text evidence="2">Belongs to the autoinducer-2 exporter (AI-2E) (TC 2.A.86) family.</text>
</comment>
<dbReference type="EMBL" id="AP025739">
    <property type="protein sequence ID" value="BDI32262.1"/>
    <property type="molecule type" value="Genomic_DNA"/>
</dbReference>
<keyword evidence="5" id="KW-0812">Transmembrane</keyword>
<evidence type="ECO:0000256" key="1">
    <source>
        <dbReference type="ARBA" id="ARBA00004651"/>
    </source>
</evidence>
<evidence type="ECO:0000313" key="9">
    <source>
        <dbReference type="Proteomes" id="UP000287394"/>
    </source>
</evidence>
<proteinExistence type="inferred from homology"/>
<protein>
    <submittedName>
        <fullName evidence="8">UPF0118 membrane protein YrrI</fullName>
    </submittedName>
</protein>
<dbReference type="Pfam" id="PF01594">
    <property type="entry name" value="AI-2E_transport"/>
    <property type="match status" value="1"/>
</dbReference>
<dbReference type="InterPro" id="IPR002549">
    <property type="entry name" value="AI-2E-like"/>
</dbReference>
<evidence type="ECO:0000256" key="4">
    <source>
        <dbReference type="ARBA" id="ARBA00022475"/>
    </source>
</evidence>
<keyword evidence="3" id="KW-0813">Transport</keyword>
<comment type="subcellular location">
    <subcellularLocation>
        <location evidence="1">Cell membrane</location>
        <topology evidence="1">Multi-pass membrane protein</topology>
    </subcellularLocation>
</comment>
<keyword evidence="6" id="KW-1133">Transmembrane helix</keyword>
<dbReference type="GO" id="GO:0005886">
    <property type="term" value="C:plasma membrane"/>
    <property type="evidence" value="ECO:0007669"/>
    <property type="project" value="UniProtKB-SubCell"/>
</dbReference>
<evidence type="ECO:0000256" key="5">
    <source>
        <dbReference type="ARBA" id="ARBA00022692"/>
    </source>
</evidence>
<evidence type="ECO:0000256" key="2">
    <source>
        <dbReference type="ARBA" id="ARBA00009773"/>
    </source>
</evidence>